<gene>
    <name evidence="8" type="ORF">E4T21_14335</name>
</gene>
<dbReference type="InterPro" id="IPR050411">
    <property type="entry name" value="AlphaKG_dependent_hydroxylases"/>
</dbReference>
<comment type="cofactor">
    <cofactor evidence="1">
        <name>Fe(2+)</name>
        <dbReference type="ChEBI" id="CHEBI:29033"/>
    </cofactor>
</comment>
<keyword evidence="4 8" id="KW-0223">Dioxygenase</keyword>
<comment type="similarity">
    <text evidence="2">Belongs to the gamma-BBH/TMLD family.</text>
</comment>
<keyword evidence="9" id="KW-1185">Reference proteome</keyword>
<dbReference type="CDD" id="cd00250">
    <property type="entry name" value="CAS_like"/>
    <property type="match status" value="1"/>
</dbReference>
<keyword evidence="5" id="KW-0560">Oxidoreductase</keyword>
<keyword evidence="3" id="KW-0479">Metal-binding</keyword>
<evidence type="ECO:0000313" key="9">
    <source>
        <dbReference type="Proteomes" id="UP000324285"/>
    </source>
</evidence>
<dbReference type="Proteomes" id="UP000324285">
    <property type="component" value="Chromosome"/>
</dbReference>
<dbReference type="EMBL" id="CP038437">
    <property type="protein sequence ID" value="QEM82592.2"/>
    <property type="molecule type" value="Genomic_DNA"/>
</dbReference>
<dbReference type="PANTHER" id="PTHR10696">
    <property type="entry name" value="GAMMA-BUTYROBETAINE HYDROXYLASE-RELATED"/>
    <property type="match status" value="1"/>
</dbReference>
<feature type="domain" description="TauD/TfdA-like" evidence="7">
    <location>
        <begin position="176"/>
        <end position="401"/>
    </location>
</feature>
<dbReference type="AlphaFoldDB" id="A0A856QRW3"/>
<dbReference type="GO" id="GO:0046872">
    <property type="term" value="F:metal ion binding"/>
    <property type="evidence" value="ECO:0007669"/>
    <property type="project" value="UniProtKB-KW"/>
</dbReference>
<evidence type="ECO:0000313" key="8">
    <source>
        <dbReference type="EMBL" id="QEM82592.2"/>
    </source>
</evidence>
<evidence type="ECO:0000256" key="5">
    <source>
        <dbReference type="ARBA" id="ARBA00023002"/>
    </source>
</evidence>
<dbReference type="SUPFAM" id="SSF51197">
    <property type="entry name" value="Clavaminate synthase-like"/>
    <property type="match status" value="1"/>
</dbReference>
<evidence type="ECO:0000256" key="2">
    <source>
        <dbReference type="ARBA" id="ARBA00008654"/>
    </source>
</evidence>
<evidence type="ECO:0000256" key="3">
    <source>
        <dbReference type="ARBA" id="ARBA00022723"/>
    </source>
</evidence>
<proteinExistence type="inferred from homology"/>
<dbReference type="InterPro" id="IPR042098">
    <property type="entry name" value="TauD-like_sf"/>
</dbReference>
<dbReference type="Gene3D" id="3.30.2020.30">
    <property type="match status" value="1"/>
</dbReference>
<dbReference type="GO" id="GO:0016706">
    <property type="term" value="F:2-oxoglutarate-dependent dioxygenase activity"/>
    <property type="evidence" value="ECO:0007669"/>
    <property type="project" value="UniProtKB-ARBA"/>
</dbReference>
<keyword evidence="6" id="KW-0408">Iron</keyword>
<name>A0A856QRW3_9GAMM</name>
<reference evidence="8" key="1">
    <citation type="submission" date="2021-02" db="EMBL/GenBank/DDBJ databases">
        <title>Strain Y2R2, a novel species of the genus Halomonas.</title>
        <authorList>
            <person name="Huang H."/>
        </authorList>
    </citation>
    <scope>NUCLEOTIDE SEQUENCE</scope>
    <source>
        <strain evidence="8">Y2R2</strain>
    </source>
</reference>
<evidence type="ECO:0000259" key="7">
    <source>
        <dbReference type="Pfam" id="PF02668"/>
    </source>
</evidence>
<dbReference type="Pfam" id="PF02668">
    <property type="entry name" value="TauD"/>
    <property type="match status" value="1"/>
</dbReference>
<protein>
    <submittedName>
        <fullName evidence="8">TauD/TfdA family dioxygenase</fullName>
    </submittedName>
</protein>
<evidence type="ECO:0000256" key="6">
    <source>
        <dbReference type="ARBA" id="ARBA00023004"/>
    </source>
</evidence>
<dbReference type="GO" id="GO:0045329">
    <property type="term" value="P:carnitine biosynthetic process"/>
    <property type="evidence" value="ECO:0007669"/>
    <property type="project" value="TreeGrafter"/>
</dbReference>
<dbReference type="Gene3D" id="3.60.130.10">
    <property type="entry name" value="Clavaminate synthase-like"/>
    <property type="match status" value="1"/>
</dbReference>
<dbReference type="PANTHER" id="PTHR10696:SF25">
    <property type="entry name" value="OXIDOREDUCTASE AIM17-RELATED"/>
    <property type="match status" value="1"/>
</dbReference>
<dbReference type="KEGG" id="hbh:E4T21_14335"/>
<evidence type="ECO:0000256" key="1">
    <source>
        <dbReference type="ARBA" id="ARBA00001954"/>
    </source>
</evidence>
<dbReference type="InterPro" id="IPR003819">
    <property type="entry name" value="TauD/TfdA-like"/>
</dbReference>
<accession>A0A856QRW3</accession>
<sequence>MLASPSTCQPPGGSMTTTALPLTPDYDAWPVESRIKHVESTPRLVTVHWSDGVISRYHSIWLRENAADDTTVNPATRERILDLSTLPAWPEIAYAQIDTHGALCIDFMPEERRLRFHPGWLRAHDYDNVCDNNAADGEAPLVPVTTWRGGPGSAPDTLDASGLLDTSPGAEAEEAVLAPALESLLGKGLVRLRNLPTEPGSLQSIANRIGPLRPTNFGELFDVRAKPDPDSNAYTAIALPPHVDLPTREYQPGLQCLHCLENSVAGGEAVMLDGFAVAEALRQRHPEAYTTLTRVRWRFANTSRSTDYVWHAPMIRQDARGELLEVRIADFLRGPLQATFEEVEPAYEALMALQHLLREPGFAIRFSYQPGDLVIFDNRRLLHARDAFEGDSGHRWLQGCYLERDEVRSRYRMILRARRQRRLLDSATS</sequence>
<evidence type="ECO:0000256" key="4">
    <source>
        <dbReference type="ARBA" id="ARBA00022964"/>
    </source>
</evidence>
<organism evidence="8 9">
    <name type="scientific">Halomonas binhaiensis</name>
    <dbReference type="NCBI Taxonomy" id="2562282"/>
    <lineage>
        <taxon>Bacteria</taxon>
        <taxon>Pseudomonadati</taxon>
        <taxon>Pseudomonadota</taxon>
        <taxon>Gammaproteobacteria</taxon>
        <taxon>Oceanospirillales</taxon>
        <taxon>Halomonadaceae</taxon>
        <taxon>Halomonas</taxon>
    </lineage>
</organism>
<dbReference type="InterPro" id="IPR038492">
    <property type="entry name" value="GBBH-like_N_sf"/>
</dbReference>